<evidence type="ECO:0000313" key="5">
    <source>
        <dbReference type="Proteomes" id="UP000634136"/>
    </source>
</evidence>
<keyword evidence="2" id="KW-0805">Transcription regulation</keyword>
<comment type="similarity">
    <text evidence="1">Belongs to the mTERF family.</text>
</comment>
<reference evidence="4" key="1">
    <citation type="submission" date="2020-09" db="EMBL/GenBank/DDBJ databases">
        <title>Genome-Enabled Discovery of Anthraquinone Biosynthesis in Senna tora.</title>
        <authorList>
            <person name="Kang S.-H."/>
            <person name="Pandey R.P."/>
            <person name="Lee C.-M."/>
            <person name="Sim J.-S."/>
            <person name="Jeong J.-T."/>
            <person name="Choi B.-S."/>
            <person name="Jung M."/>
            <person name="Ginzburg D."/>
            <person name="Zhao K."/>
            <person name="Won S.Y."/>
            <person name="Oh T.-J."/>
            <person name="Yu Y."/>
            <person name="Kim N.-H."/>
            <person name="Lee O.R."/>
            <person name="Lee T.-H."/>
            <person name="Bashyal P."/>
            <person name="Kim T.-S."/>
            <person name="Lee W.-H."/>
            <person name="Kawkins C."/>
            <person name="Kim C.-K."/>
            <person name="Kim J.S."/>
            <person name="Ahn B.O."/>
            <person name="Rhee S.Y."/>
            <person name="Sohng J.K."/>
        </authorList>
    </citation>
    <scope>NUCLEOTIDE SEQUENCE</scope>
    <source>
        <tissue evidence="4">Leaf</tissue>
    </source>
</reference>
<keyword evidence="2" id="KW-0806">Transcription termination</keyword>
<keyword evidence="5" id="KW-1185">Reference proteome</keyword>
<dbReference type="GO" id="GO:0006353">
    <property type="term" value="P:DNA-templated transcription termination"/>
    <property type="evidence" value="ECO:0007669"/>
    <property type="project" value="UniProtKB-KW"/>
</dbReference>
<dbReference type="InterPro" id="IPR003690">
    <property type="entry name" value="MTERF"/>
</dbReference>
<proteinExistence type="inferred from homology"/>
<dbReference type="Proteomes" id="UP000634136">
    <property type="component" value="Unassembled WGS sequence"/>
</dbReference>
<dbReference type="PANTHER" id="PTHR13068">
    <property type="entry name" value="CGI-12 PROTEIN-RELATED"/>
    <property type="match status" value="1"/>
</dbReference>
<dbReference type="FunFam" id="1.25.70.10:FF:000026">
    <property type="entry name" value="Mitochondrial transcription termination factor family protein"/>
    <property type="match status" value="1"/>
</dbReference>
<sequence length="372" mass="42832">MLRLLSIASYRFLPFLESPAAKTSQVFTPATCSTICLAEAKEAEEDTADQTSEAAQIFRKWGCDDVDLVKIFNRNPQLRKADTALIQSNLSLLNRLGLGAPDLVRIINCRPRFLSSRVNVCFDERLAYLSSLFESKEMLKRVIVTNPSLLTYDFNNTIKQTLSQYQELGVNKQDFFFMLCSRPTLICRTSFNEEKLDYIRRTGISKDSKMYKYVVTIMGISRIETMREKIANFARFGFSEDEVLEFFGRSPLVLTLSVDKVQRNMTFILGTMKLEAKTVVHSPHLLFFNLDTRLKPRFLVLTKIQDMDCEFNITESLVTRAVRMKENRFVNAFIKCRMNEEAGELMELYTKAKEVKRLAGSSRKCVQKGFPF</sequence>
<dbReference type="SMART" id="SM00733">
    <property type="entry name" value="Mterf"/>
    <property type="match status" value="7"/>
</dbReference>
<accession>A0A834TMG5</accession>
<keyword evidence="2" id="KW-0804">Transcription</keyword>
<gene>
    <name evidence="4" type="ORF">G2W53_022511</name>
</gene>
<comment type="caution">
    <text evidence="4">The sequence shown here is derived from an EMBL/GenBank/DDBJ whole genome shotgun (WGS) entry which is preliminary data.</text>
</comment>
<organism evidence="4 5">
    <name type="scientific">Senna tora</name>
    <dbReference type="NCBI Taxonomy" id="362788"/>
    <lineage>
        <taxon>Eukaryota</taxon>
        <taxon>Viridiplantae</taxon>
        <taxon>Streptophyta</taxon>
        <taxon>Embryophyta</taxon>
        <taxon>Tracheophyta</taxon>
        <taxon>Spermatophyta</taxon>
        <taxon>Magnoliopsida</taxon>
        <taxon>eudicotyledons</taxon>
        <taxon>Gunneridae</taxon>
        <taxon>Pentapetalae</taxon>
        <taxon>rosids</taxon>
        <taxon>fabids</taxon>
        <taxon>Fabales</taxon>
        <taxon>Fabaceae</taxon>
        <taxon>Caesalpinioideae</taxon>
        <taxon>Cassia clade</taxon>
        <taxon>Senna</taxon>
    </lineage>
</organism>
<dbReference type="PANTHER" id="PTHR13068:SF223">
    <property type="entry name" value="MITOCHONDRIAL TRANSCRIPTION TERMINATION FACTOR FAMILY PROTEIN"/>
    <property type="match status" value="1"/>
</dbReference>
<protein>
    <submittedName>
        <fullName evidence="4">Mitochodrial transcription termination factor</fullName>
    </submittedName>
</protein>
<dbReference type="Gene3D" id="1.25.70.10">
    <property type="entry name" value="Transcription termination factor 3, mitochondrial"/>
    <property type="match status" value="1"/>
</dbReference>
<dbReference type="AlphaFoldDB" id="A0A834TMG5"/>
<dbReference type="OrthoDB" id="637682at2759"/>
<dbReference type="Pfam" id="PF02536">
    <property type="entry name" value="mTERF"/>
    <property type="match status" value="1"/>
</dbReference>
<evidence type="ECO:0000256" key="3">
    <source>
        <dbReference type="ARBA" id="ARBA00022946"/>
    </source>
</evidence>
<keyword evidence="3" id="KW-0809">Transit peptide</keyword>
<evidence type="ECO:0000313" key="4">
    <source>
        <dbReference type="EMBL" id="KAF7824367.1"/>
    </source>
</evidence>
<evidence type="ECO:0000256" key="2">
    <source>
        <dbReference type="ARBA" id="ARBA00022472"/>
    </source>
</evidence>
<name>A0A834TMG5_9FABA</name>
<evidence type="ECO:0000256" key="1">
    <source>
        <dbReference type="ARBA" id="ARBA00007692"/>
    </source>
</evidence>
<dbReference type="EMBL" id="JAAIUW010000007">
    <property type="protein sequence ID" value="KAF7824367.1"/>
    <property type="molecule type" value="Genomic_DNA"/>
</dbReference>
<dbReference type="GO" id="GO:0003676">
    <property type="term" value="F:nucleic acid binding"/>
    <property type="evidence" value="ECO:0007669"/>
    <property type="project" value="InterPro"/>
</dbReference>
<dbReference type="InterPro" id="IPR038538">
    <property type="entry name" value="MTERF_sf"/>
</dbReference>